<keyword evidence="2" id="KW-1185">Reference proteome</keyword>
<comment type="caution">
    <text evidence="1">The sequence shown here is derived from an EMBL/GenBank/DDBJ whole genome shotgun (WGS) entry which is preliminary data.</text>
</comment>
<protein>
    <recommendedName>
        <fullName evidence="3">Mic1 domain-containing protein</fullName>
    </recommendedName>
</protein>
<accession>A0A8J5C9K9</accession>
<name>A0A8J5C9K9_ZINOF</name>
<dbReference type="GO" id="GO:0005765">
    <property type="term" value="C:lysosomal membrane"/>
    <property type="evidence" value="ECO:0007669"/>
    <property type="project" value="TreeGrafter"/>
</dbReference>
<organism evidence="1 2">
    <name type="scientific">Zingiber officinale</name>
    <name type="common">Ginger</name>
    <name type="synonym">Amomum zingiber</name>
    <dbReference type="NCBI Taxonomy" id="94328"/>
    <lineage>
        <taxon>Eukaryota</taxon>
        <taxon>Viridiplantae</taxon>
        <taxon>Streptophyta</taxon>
        <taxon>Embryophyta</taxon>
        <taxon>Tracheophyta</taxon>
        <taxon>Spermatophyta</taxon>
        <taxon>Magnoliopsida</taxon>
        <taxon>Liliopsida</taxon>
        <taxon>Zingiberales</taxon>
        <taxon>Zingiberaceae</taxon>
        <taxon>Zingiber</taxon>
    </lineage>
</organism>
<evidence type="ECO:0000313" key="2">
    <source>
        <dbReference type="Proteomes" id="UP000734854"/>
    </source>
</evidence>
<evidence type="ECO:0008006" key="3">
    <source>
        <dbReference type="Google" id="ProtNLM"/>
    </source>
</evidence>
<dbReference type="GO" id="GO:0031902">
    <property type="term" value="C:late endosome membrane"/>
    <property type="evidence" value="ECO:0007669"/>
    <property type="project" value="TreeGrafter"/>
</dbReference>
<sequence>MKEYNLCPGLLESGLLGDGLEVLSYKVGTSQLDHHNSDFVGGGPVLFIRYSLDAKLIGIHSAQYSLVSGLTVRLPKFEMTMVQSEANHNPVLAADIHIVTIYGRIYCLQWALPKVVIINDIFLDSLSPISAPLPLLVCLDLESIAASSSNVLFILEFLQRQRSDPSSMKEKLKVPPDLFAMVIQVIVRSNRHSELALFVINKVITVEPSLFLEAANVAHKSQHLTAVLRLFSDSTLNIKITFDHDRYCSILTDKSAIMNPLKISFLKDLEPLTPLLEQDF</sequence>
<dbReference type="PANTHER" id="PTHR12897">
    <property type="entry name" value="COLON CANCER-ASSOCIATED PROTEIN MIC1"/>
    <property type="match status" value="1"/>
</dbReference>
<gene>
    <name evidence="1" type="ORF">ZIOFF_073642</name>
</gene>
<reference evidence="1 2" key="1">
    <citation type="submission" date="2020-08" db="EMBL/GenBank/DDBJ databases">
        <title>Plant Genome Project.</title>
        <authorList>
            <person name="Zhang R.-G."/>
        </authorList>
    </citation>
    <scope>NUCLEOTIDE SEQUENCE [LARGE SCALE GENOMIC DNA]</scope>
    <source>
        <tissue evidence="1">Rhizome</tissue>
    </source>
</reference>
<dbReference type="InterPro" id="IPR040371">
    <property type="entry name" value="RMC1"/>
</dbReference>
<dbReference type="GO" id="GO:0035658">
    <property type="term" value="C:Mon1-Ccz1 complex"/>
    <property type="evidence" value="ECO:0007669"/>
    <property type="project" value="InterPro"/>
</dbReference>
<dbReference type="PANTHER" id="PTHR12897:SF4">
    <property type="entry name" value="REGULATOR OF MON1-CCZ1 COMPLEX"/>
    <property type="match status" value="1"/>
</dbReference>
<evidence type="ECO:0000313" key="1">
    <source>
        <dbReference type="EMBL" id="KAG6468947.1"/>
    </source>
</evidence>
<dbReference type="AlphaFoldDB" id="A0A8J5C9K9"/>
<dbReference type="Proteomes" id="UP000734854">
    <property type="component" value="Unassembled WGS sequence"/>
</dbReference>
<dbReference type="EMBL" id="JACMSC010000022">
    <property type="protein sequence ID" value="KAG6468947.1"/>
    <property type="molecule type" value="Genomic_DNA"/>
</dbReference>
<proteinExistence type="predicted"/>
<dbReference type="GO" id="GO:0010506">
    <property type="term" value="P:regulation of autophagy"/>
    <property type="evidence" value="ECO:0007669"/>
    <property type="project" value="InterPro"/>
</dbReference>